<evidence type="ECO:0000313" key="3">
    <source>
        <dbReference type="Proteomes" id="UP000242519"/>
    </source>
</evidence>
<keyword evidence="2" id="KW-0489">Methyltransferase</keyword>
<dbReference type="EMBL" id="MZNU01000342">
    <property type="protein sequence ID" value="OWO99852.1"/>
    <property type="molecule type" value="Genomic_DNA"/>
</dbReference>
<keyword evidence="3" id="KW-1185">Reference proteome</keyword>
<dbReference type="AlphaFoldDB" id="A0A218YX30"/>
<sequence length="92" mass="9951">MAPRKIKPKAGTGIEGAGEEEGKGRKKGGATTPAREELAERDAVVRDGEDEERSEDREEGKHFGGDEQDDTDRALSRAGGDPDGWFLLARAR</sequence>
<feature type="compositionally biased region" description="Basic and acidic residues" evidence="1">
    <location>
        <begin position="34"/>
        <end position="47"/>
    </location>
</feature>
<feature type="region of interest" description="Disordered" evidence="1">
    <location>
        <begin position="1"/>
        <end position="92"/>
    </location>
</feature>
<keyword evidence="2" id="KW-0808">Transferase</keyword>
<evidence type="ECO:0000313" key="2">
    <source>
        <dbReference type="EMBL" id="OWO99852.1"/>
    </source>
</evidence>
<organism evidence="2 3">
    <name type="scientific">Diplocarpon coronariae</name>
    <dbReference type="NCBI Taxonomy" id="2795749"/>
    <lineage>
        <taxon>Eukaryota</taxon>
        <taxon>Fungi</taxon>
        <taxon>Dikarya</taxon>
        <taxon>Ascomycota</taxon>
        <taxon>Pezizomycotina</taxon>
        <taxon>Leotiomycetes</taxon>
        <taxon>Helotiales</taxon>
        <taxon>Drepanopezizaceae</taxon>
        <taxon>Diplocarpon</taxon>
    </lineage>
</organism>
<dbReference type="GO" id="GO:0008168">
    <property type="term" value="F:methyltransferase activity"/>
    <property type="evidence" value="ECO:0007669"/>
    <property type="project" value="UniProtKB-KW"/>
</dbReference>
<feature type="compositionally biased region" description="Basic and acidic residues" evidence="1">
    <location>
        <begin position="54"/>
        <end position="75"/>
    </location>
</feature>
<comment type="caution">
    <text evidence="2">The sequence shown here is derived from an EMBL/GenBank/DDBJ whole genome shotgun (WGS) entry which is preliminary data.</text>
</comment>
<name>A0A218YX30_9HELO</name>
<reference evidence="2 3" key="1">
    <citation type="submission" date="2017-04" db="EMBL/GenBank/DDBJ databases">
        <title>Draft genome sequence of Marssonina coronaria NL1: causal agent of apple blotch.</title>
        <authorList>
            <person name="Cheng Q."/>
        </authorList>
    </citation>
    <scope>NUCLEOTIDE SEQUENCE [LARGE SCALE GENOMIC DNA]</scope>
    <source>
        <strain evidence="2 3">NL1</strain>
    </source>
</reference>
<dbReference type="GO" id="GO:0032259">
    <property type="term" value="P:methylation"/>
    <property type="evidence" value="ECO:0007669"/>
    <property type="project" value="UniProtKB-KW"/>
</dbReference>
<protein>
    <submittedName>
        <fullName evidence="2">C-5 cytosine-specific DNA methylase</fullName>
    </submittedName>
</protein>
<evidence type="ECO:0000256" key="1">
    <source>
        <dbReference type="SAM" id="MobiDB-lite"/>
    </source>
</evidence>
<proteinExistence type="predicted"/>
<accession>A0A218YX30</accession>
<gene>
    <name evidence="2" type="ORF">B2J93_6907</name>
</gene>
<dbReference type="InParanoid" id="A0A218YX30"/>
<dbReference type="Proteomes" id="UP000242519">
    <property type="component" value="Unassembled WGS sequence"/>
</dbReference>